<evidence type="ECO:0000313" key="1">
    <source>
        <dbReference type="EMBL" id="PBK84210.1"/>
    </source>
</evidence>
<protein>
    <submittedName>
        <fullName evidence="1">Uncharacterized protein</fullName>
    </submittedName>
</protein>
<gene>
    <name evidence="1" type="ORF">ARMGADRAFT_1018656</name>
</gene>
<evidence type="ECO:0000313" key="2">
    <source>
        <dbReference type="Proteomes" id="UP000217790"/>
    </source>
</evidence>
<sequence>MSSLPEILELLVQQHAPNLDYDFPQSLSPFLKTNDLPPESDAKVLRDLSKHVSDALRLITTDMESLIDAHSQLKKIQDHLLRVDTDIKTAMPPIECLPVEMLMQVFKEATSGKGDALDMRWEPFAISRVCRKWRVVATEQCPEIWTKFMLERDIWDCMKNPVALVSLVLSRGAERSLEFKFVASGGNDSDEEAEDARIQSHYRRVDSVTEQLLQDLVRHCHRWRNVYFSIPARLFHLLSPIQGKLPALVLFSLDSVADYLAEQSFIVTESHILDGAPLLEDVFVSCYQNELPVLIPQGVPNLTSYTDGRTRVGDMTLDRHFLNIICTSPHLKSFSIKHRSPLAIPTPRVMHPGITRLSAADGTFLRSLTLPELKNVELYSSALRSRDIHHEISSLYDLVVHSACNLSSLKVVNCALNENLIHILEASPELTSLTLQISEWDGGSAQTIKDLFDRLRSFEHVLVPRLQSLTLTMEDADFLGTDFGLFGHIFGCFIEDRWRKGILRSVTVTLMINWGVTSPSEFPLSQGCREKLIRLKDEGMDVKFISRGKSLLCL</sequence>
<reference evidence="2" key="1">
    <citation type="journal article" date="2017" name="Nat. Ecol. Evol.">
        <title>Genome expansion and lineage-specific genetic innovations in the forest pathogenic fungi Armillaria.</title>
        <authorList>
            <person name="Sipos G."/>
            <person name="Prasanna A.N."/>
            <person name="Walter M.C."/>
            <person name="O'Connor E."/>
            <person name="Balint B."/>
            <person name="Krizsan K."/>
            <person name="Kiss B."/>
            <person name="Hess J."/>
            <person name="Varga T."/>
            <person name="Slot J."/>
            <person name="Riley R."/>
            <person name="Boka B."/>
            <person name="Rigling D."/>
            <person name="Barry K."/>
            <person name="Lee J."/>
            <person name="Mihaltcheva S."/>
            <person name="LaButti K."/>
            <person name="Lipzen A."/>
            <person name="Waldron R."/>
            <person name="Moloney N.M."/>
            <person name="Sperisen C."/>
            <person name="Kredics L."/>
            <person name="Vagvoelgyi C."/>
            <person name="Patrignani A."/>
            <person name="Fitzpatrick D."/>
            <person name="Nagy I."/>
            <person name="Doyle S."/>
            <person name="Anderson J.B."/>
            <person name="Grigoriev I.V."/>
            <person name="Gueldener U."/>
            <person name="Muensterkoetter M."/>
            <person name="Nagy L.G."/>
        </authorList>
    </citation>
    <scope>NUCLEOTIDE SEQUENCE [LARGE SCALE GENOMIC DNA]</scope>
    <source>
        <strain evidence="2">Ar21-2</strain>
    </source>
</reference>
<proteinExistence type="predicted"/>
<dbReference type="OrthoDB" id="2998052at2759"/>
<dbReference type="AlphaFoldDB" id="A0A2H3CQS2"/>
<dbReference type="InParanoid" id="A0A2H3CQS2"/>
<organism evidence="1 2">
    <name type="scientific">Armillaria gallica</name>
    <name type="common">Bulbous honey fungus</name>
    <name type="synonym">Armillaria bulbosa</name>
    <dbReference type="NCBI Taxonomy" id="47427"/>
    <lineage>
        <taxon>Eukaryota</taxon>
        <taxon>Fungi</taxon>
        <taxon>Dikarya</taxon>
        <taxon>Basidiomycota</taxon>
        <taxon>Agaricomycotina</taxon>
        <taxon>Agaricomycetes</taxon>
        <taxon>Agaricomycetidae</taxon>
        <taxon>Agaricales</taxon>
        <taxon>Marasmiineae</taxon>
        <taxon>Physalacriaceae</taxon>
        <taxon>Armillaria</taxon>
    </lineage>
</organism>
<dbReference type="EMBL" id="KZ293700">
    <property type="protein sequence ID" value="PBK84210.1"/>
    <property type="molecule type" value="Genomic_DNA"/>
</dbReference>
<name>A0A2H3CQS2_ARMGA</name>
<dbReference type="OMA" id="FIEDRWR"/>
<keyword evidence="2" id="KW-1185">Reference proteome</keyword>
<dbReference type="Proteomes" id="UP000217790">
    <property type="component" value="Unassembled WGS sequence"/>
</dbReference>
<accession>A0A2H3CQS2</accession>